<evidence type="ECO:0000313" key="2">
    <source>
        <dbReference type="Proteomes" id="UP000548423"/>
    </source>
</evidence>
<dbReference type="EMBL" id="JACCBX010000002">
    <property type="protein sequence ID" value="NYE04053.1"/>
    <property type="molecule type" value="Genomic_DNA"/>
</dbReference>
<dbReference type="InterPro" id="IPR021596">
    <property type="entry name" value="DUF3219"/>
</dbReference>
<gene>
    <name evidence="1" type="ORF">F4694_000797</name>
</gene>
<accession>A0A852T612</accession>
<dbReference type="Proteomes" id="UP000548423">
    <property type="component" value="Unassembled WGS sequence"/>
</dbReference>
<protein>
    <recommendedName>
        <fullName evidence="3">DUF3219 family protein</fullName>
    </recommendedName>
</protein>
<sequence length="86" mass="10240">MLNEIVLNETTIKVHKYEEEKEGRLHKISVEFPVRSEDYHDITTLLYKGTFDVKVPERDLAFRARFYNTLLPLQIYILKGRLESLN</sequence>
<name>A0A852T612_9BACI</name>
<organism evidence="1 2">
    <name type="scientific">Neobacillus niacini</name>
    <dbReference type="NCBI Taxonomy" id="86668"/>
    <lineage>
        <taxon>Bacteria</taxon>
        <taxon>Bacillati</taxon>
        <taxon>Bacillota</taxon>
        <taxon>Bacilli</taxon>
        <taxon>Bacillales</taxon>
        <taxon>Bacillaceae</taxon>
        <taxon>Neobacillus</taxon>
    </lineage>
</organism>
<reference evidence="2" key="1">
    <citation type="submission" date="2020-07" db="EMBL/GenBank/DDBJ databases">
        <authorList>
            <person name="Partida-Martinez L."/>
            <person name="Huntemann M."/>
            <person name="Clum A."/>
            <person name="Wang J."/>
            <person name="Palaniappan K."/>
            <person name="Ritter S."/>
            <person name="Chen I.-M."/>
            <person name="Stamatis D."/>
            <person name="Reddy T."/>
            <person name="O'Malley R."/>
            <person name="Daum C."/>
            <person name="Shapiro N."/>
            <person name="Ivanova N."/>
            <person name="Kyrpides N."/>
            <person name="Woyke T."/>
        </authorList>
    </citation>
    <scope>NUCLEOTIDE SEQUENCE [LARGE SCALE GENOMIC DNA]</scope>
    <source>
        <strain evidence="2">AT2.8</strain>
    </source>
</reference>
<dbReference type="InterPro" id="IPR023105">
    <property type="entry name" value="YkvR-like_sf"/>
</dbReference>
<proteinExistence type="predicted"/>
<comment type="caution">
    <text evidence="1">The sequence shown here is derived from an EMBL/GenBank/DDBJ whole genome shotgun (WGS) entry which is preliminary data.</text>
</comment>
<dbReference type="AlphaFoldDB" id="A0A852T612"/>
<dbReference type="SUPFAM" id="SSF159173">
    <property type="entry name" value="YkvR-like"/>
    <property type="match status" value="1"/>
</dbReference>
<dbReference type="Pfam" id="PF11514">
    <property type="entry name" value="DUF3219"/>
    <property type="match status" value="1"/>
</dbReference>
<evidence type="ECO:0000313" key="1">
    <source>
        <dbReference type="EMBL" id="NYE04053.1"/>
    </source>
</evidence>
<reference evidence="2" key="2">
    <citation type="submission" date="2020-08" db="EMBL/GenBank/DDBJ databases">
        <title>The Agave Microbiome: Exploring the role of microbial communities in plant adaptations to desert environments.</title>
        <authorList>
            <person name="Partida-Martinez L.P."/>
        </authorList>
    </citation>
    <scope>NUCLEOTIDE SEQUENCE [LARGE SCALE GENOMIC DNA]</scope>
    <source>
        <strain evidence="2">AT2.8</strain>
    </source>
</reference>
<dbReference type="Gene3D" id="2.40.30.80">
    <property type="entry name" value="YkvR-like"/>
    <property type="match status" value="1"/>
</dbReference>
<evidence type="ECO:0008006" key="3">
    <source>
        <dbReference type="Google" id="ProtNLM"/>
    </source>
</evidence>